<gene>
    <name evidence="2" type="ORF">BJ875DRAFT_172402</name>
</gene>
<organism evidence="2 3">
    <name type="scientific">Amylocarpus encephaloides</name>
    <dbReference type="NCBI Taxonomy" id="45428"/>
    <lineage>
        <taxon>Eukaryota</taxon>
        <taxon>Fungi</taxon>
        <taxon>Dikarya</taxon>
        <taxon>Ascomycota</taxon>
        <taxon>Pezizomycotina</taxon>
        <taxon>Leotiomycetes</taxon>
        <taxon>Helotiales</taxon>
        <taxon>Helotiales incertae sedis</taxon>
        <taxon>Amylocarpus</taxon>
    </lineage>
</organism>
<feature type="signal peptide" evidence="1">
    <location>
        <begin position="1"/>
        <end position="22"/>
    </location>
</feature>
<dbReference type="Proteomes" id="UP000824998">
    <property type="component" value="Unassembled WGS sequence"/>
</dbReference>
<reference evidence="2" key="1">
    <citation type="journal article" date="2021" name="IMA Fungus">
        <title>Genomic characterization of three marine fungi, including Emericellopsis atlantica sp. nov. with signatures of a generalist lifestyle and marine biomass degradation.</title>
        <authorList>
            <person name="Hagestad O.C."/>
            <person name="Hou L."/>
            <person name="Andersen J.H."/>
            <person name="Hansen E.H."/>
            <person name="Altermark B."/>
            <person name="Li C."/>
            <person name="Kuhnert E."/>
            <person name="Cox R.J."/>
            <person name="Crous P.W."/>
            <person name="Spatafora J.W."/>
            <person name="Lail K."/>
            <person name="Amirebrahimi M."/>
            <person name="Lipzen A."/>
            <person name="Pangilinan J."/>
            <person name="Andreopoulos W."/>
            <person name="Hayes R.D."/>
            <person name="Ng V."/>
            <person name="Grigoriev I.V."/>
            <person name="Jackson S.A."/>
            <person name="Sutton T.D.S."/>
            <person name="Dobson A.D.W."/>
            <person name="Rama T."/>
        </authorList>
    </citation>
    <scope>NUCLEOTIDE SEQUENCE</scope>
    <source>
        <strain evidence="2">TRa018bII</strain>
    </source>
</reference>
<keyword evidence="1" id="KW-0732">Signal</keyword>
<protein>
    <recommendedName>
        <fullName evidence="4">Glycoside hydrolase subgroup catalytic core protein</fullName>
    </recommendedName>
</protein>
<evidence type="ECO:0000256" key="1">
    <source>
        <dbReference type="SAM" id="SignalP"/>
    </source>
</evidence>
<evidence type="ECO:0000313" key="3">
    <source>
        <dbReference type="Proteomes" id="UP000824998"/>
    </source>
</evidence>
<accession>A0A9P7YPC3</accession>
<comment type="caution">
    <text evidence="2">The sequence shown here is derived from an EMBL/GenBank/DDBJ whole genome shotgun (WGS) entry which is preliminary data.</text>
</comment>
<dbReference type="Gene3D" id="3.20.20.80">
    <property type="entry name" value="Glycosidases"/>
    <property type="match status" value="1"/>
</dbReference>
<proteinExistence type="predicted"/>
<evidence type="ECO:0008006" key="4">
    <source>
        <dbReference type="Google" id="ProtNLM"/>
    </source>
</evidence>
<dbReference type="AlphaFoldDB" id="A0A9P7YPC3"/>
<name>A0A9P7YPC3_9HELO</name>
<keyword evidence="3" id="KW-1185">Reference proteome</keyword>
<feature type="chain" id="PRO_5040206571" description="Glycoside hydrolase subgroup catalytic core protein" evidence="1">
    <location>
        <begin position="23"/>
        <end position="588"/>
    </location>
</feature>
<dbReference type="EMBL" id="MU251391">
    <property type="protein sequence ID" value="KAG9237176.1"/>
    <property type="molecule type" value="Genomic_DNA"/>
</dbReference>
<evidence type="ECO:0000313" key="2">
    <source>
        <dbReference type="EMBL" id="KAG9237176.1"/>
    </source>
</evidence>
<sequence>MRSLAIWSLHLVLFLFTNIVIGQIGFNSPPDVQTWCGKPYMSTNQSLNPGGQFQFPAAQKDPLLHVTIQPRYTIYVDGDAEAEFIVGGAISHTLGGPYINTTSDKNGTITPFDTLKFTVVNEEDGEIPVIDSISVNTTGKLFKFPLSSWTPRPAPYPIKLYGSSPDGKQTYTISTSIYFLPHRTKGSAVKIDNLHGGLYVQNKFNSHSGWYALFPVGYYADGNHVTPTVFNTTNIDIYSSQGFNTISIVPDGGSPDQSYPIDSLSKYWDHVDILNLFNIYQLRFAFQNTTRLATQVALWKDRETLLSWYTADEPDGWSYPLNSTSLAYATLRELDPYHPVSLVLNCQNYHYTSYASGADIVMQDAYPVGINATYSIPFSTPCNTTYGDCGCDNCIGSLSDVSTRLEVLHHYQAYLPPSSPGVGNKPTWSVLQAFGEQSYWPRLPTSEEVVNMMMLSINHGAKGLSYWLYPSTVETNVQTGALGRVLSSEPALGFLLGTEPVRGLSVEGVMLDVSAWVLGEKVLVGVVNGVYVDVRAPAKISMPEGVSVSGVDQVLCGDEGWNIEDGKLVKSGFKGLEVSLLVLQRNTP</sequence>
<dbReference type="OrthoDB" id="2338662at2759"/>